<evidence type="ECO:0000313" key="1">
    <source>
        <dbReference type="EMBL" id="OMD04079.1"/>
    </source>
</evidence>
<sequence length="70" mass="7826">MEKMEGETPQNMLLEGMLEIISDLFNANLAVEVWKGMTQKVKLGYDNGGTPPYGYRTEHIALGHQNTKSV</sequence>
<name>A0ABX3GD77_9BACL</name>
<gene>
    <name evidence="1" type="ORF">BSO21_32000</name>
</gene>
<protein>
    <recommendedName>
        <fullName evidence="3">Transposase</fullName>
    </recommendedName>
</protein>
<dbReference type="Proteomes" id="UP000187158">
    <property type="component" value="Unassembled WGS sequence"/>
</dbReference>
<evidence type="ECO:0000313" key="2">
    <source>
        <dbReference type="Proteomes" id="UP000187158"/>
    </source>
</evidence>
<comment type="caution">
    <text evidence="1">The sequence shown here is derived from an EMBL/GenBank/DDBJ whole genome shotgun (WGS) entry which is preliminary data.</text>
</comment>
<evidence type="ECO:0008006" key="3">
    <source>
        <dbReference type="Google" id="ProtNLM"/>
    </source>
</evidence>
<dbReference type="RefSeq" id="WP_076220758.1">
    <property type="nucleotide sequence ID" value="NZ_MPTL01000025.1"/>
</dbReference>
<reference evidence="1 2" key="1">
    <citation type="submission" date="2016-11" db="EMBL/GenBank/DDBJ databases">
        <title>Paenibacillus species isolates.</title>
        <authorList>
            <person name="Beno S.M."/>
        </authorList>
    </citation>
    <scope>NUCLEOTIDE SEQUENCE [LARGE SCALE GENOMIC DNA]</scope>
    <source>
        <strain evidence="1 2">FSL H7-0433</strain>
    </source>
</reference>
<dbReference type="EMBL" id="MPVP01000496">
    <property type="protein sequence ID" value="OMD04079.1"/>
    <property type="molecule type" value="Genomic_DNA"/>
</dbReference>
<keyword evidence="2" id="KW-1185">Reference proteome</keyword>
<accession>A0ABX3GD77</accession>
<organism evidence="1 2">
    <name type="scientific">Paenibacillus odorifer</name>
    <dbReference type="NCBI Taxonomy" id="189426"/>
    <lineage>
        <taxon>Bacteria</taxon>
        <taxon>Bacillati</taxon>
        <taxon>Bacillota</taxon>
        <taxon>Bacilli</taxon>
        <taxon>Bacillales</taxon>
        <taxon>Paenibacillaceae</taxon>
        <taxon>Paenibacillus</taxon>
    </lineage>
</organism>
<proteinExistence type="predicted"/>